<proteinExistence type="predicted"/>
<organism evidence="2 3">
    <name type="scientific">Asparagus officinalis</name>
    <name type="common">Garden asparagus</name>
    <dbReference type="NCBI Taxonomy" id="4686"/>
    <lineage>
        <taxon>Eukaryota</taxon>
        <taxon>Viridiplantae</taxon>
        <taxon>Streptophyta</taxon>
        <taxon>Embryophyta</taxon>
        <taxon>Tracheophyta</taxon>
        <taxon>Spermatophyta</taxon>
        <taxon>Magnoliopsida</taxon>
        <taxon>Liliopsida</taxon>
        <taxon>Asparagales</taxon>
        <taxon>Asparagaceae</taxon>
        <taxon>Asparagoideae</taxon>
        <taxon>Asparagus</taxon>
    </lineage>
</organism>
<feature type="compositionally biased region" description="Polar residues" evidence="1">
    <location>
        <begin position="1"/>
        <end position="18"/>
    </location>
</feature>
<sequence>MLNEGHSTNKQAIGTSAQLYDDEEEPSIKEYYDDDEESSYEVNKKMKIKDEEEADKMFTEAMSILAAIWKFRQEKKMI</sequence>
<keyword evidence="3" id="KW-1185">Reference proteome</keyword>
<feature type="region of interest" description="Disordered" evidence="1">
    <location>
        <begin position="1"/>
        <end position="26"/>
    </location>
</feature>
<evidence type="ECO:0000256" key="1">
    <source>
        <dbReference type="SAM" id="MobiDB-lite"/>
    </source>
</evidence>
<dbReference type="EMBL" id="CM007381">
    <property type="protein sequence ID" value="ONK81451.1"/>
    <property type="molecule type" value="Genomic_DNA"/>
</dbReference>
<dbReference type="Gramene" id="ONK81451">
    <property type="protein sequence ID" value="ONK81451"/>
    <property type="gene ID" value="A4U43_C01F29230"/>
</dbReference>
<dbReference type="Proteomes" id="UP000243459">
    <property type="component" value="Chromosome 1"/>
</dbReference>
<evidence type="ECO:0000313" key="3">
    <source>
        <dbReference type="Proteomes" id="UP000243459"/>
    </source>
</evidence>
<gene>
    <name evidence="2" type="ORF">A4U43_C01F29230</name>
</gene>
<accession>A0A5P1FWV2</accession>
<dbReference type="AlphaFoldDB" id="A0A5P1FWV2"/>
<name>A0A5P1FWV2_ASPOF</name>
<reference evidence="3" key="1">
    <citation type="journal article" date="2017" name="Nat. Commun.">
        <title>The asparagus genome sheds light on the origin and evolution of a young Y chromosome.</title>
        <authorList>
            <person name="Harkess A."/>
            <person name="Zhou J."/>
            <person name="Xu C."/>
            <person name="Bowers J.E."/>
            <person name="Van der Hulst R."/>
            <person name="Ayyampalayam S."/>
            <person name="Mercati F."/>
            <person name="Riccardi P."/>
            <person name="McKain M.R."/>
            <person name="Kakrana A."/>
            <person name="Tang H."/>
            <person name="Ray J."/>
            <person name="Groenendijk J."/>
            <person name="Arikit S."/>
            <person name="Mathioni S.M."/>
            <person name="Nakano M."/>
            <person name="Shan H."/>
            <person name="Telgmann-Rauber A."/>
            <person name="Kanno A."/>
            <person name="Yue Z."/>
            <person name="Chen H."/>
            <person name="Li W."/>
            <person name="Chen Y."/>
            <person name="Xu X."/>
            <person name="Zhang Y."/>
            <person name="Luo S."/>
            <person name="Chen H."/>
            <person name="Gao J."/>
            <person name="Mao Z."/>
            <person name="Pires J.C."/>
            <person name="Luo M."/>
            <person name="Kudrna D."/>
            <person name="Wing R.A."/>
            <person name="Meyers B.C."/>
            <person name="Yi K."/>
            <person name="Kong H."/>
            <person name="Lavrijsen P."/>
            <person name="Sunseri F."/>
            <person name="Falavigna A."/>
            <person name="Ye Y."/>
            <person name="Leebens-Mack J.H."/>
            <person name="Chen G."/>
        </authorList>
    </citation>
    <scope>NUCLEOTIDE SEQUENCE [LARGE SCALE GENOMIC DNA]</scope>
    <source>
        <strain evidence="3">cv. DH0086</strain>
    </source>
</reference>
<protein>
    <submittedName>
        <fullName evidence="2">Uncharacterized protein</fullName>
    </submittedName>
</protein>
<evidence type="ECO:0000313" key="2">
    <source>
        <dbReference type="EMBL" id="ONK81451.1"/>
    </source>
</evidence>